<evidence type="ECO:0000313" key="3">
    <source>
        <dbReference type="EnsemblPlants" id="Bo7g065680.1"/>
    </source>
</evidence>
<proteinExistence type="predicted"/>
<dbReference type="PANTHER" id="PTHR45648">
    <property type="entry name" value="GDSL LIPASE/ACYLHYDROLASE FAMILY PROTEIN (AFU_ORTHOLOGUE AFUA_4G14700)"/>
    <property type="match status" value="1"/>
</dbReference>
<evidence type="ECO:0000256" key="1">
    <source>
        <dbReference type="ARBA" id="ARBA00022801"/>
    </source>
</evidence>
<evidence type="ECO:0000256" key="2">
    <source>
        <dbReference type="SAM" id="SignalP"/>
    </source>
</evidence>
<sequence>MILHSFTNLSIMIIYSSSICFVISGFTDVTSACCGNGKLNADIPCLPIAKYCSDRTKYLFWDRYGHPTEAAARTLVDLMLSDDSQYSSPLTLAQLISL</sequence>
<dbReference type="EnsemblPlants" id="Bo7g065680.1">
    <property type="protein sequence ID" value="Bo7g065680.1"/>
    <property type="gene ID" value="Bo7g065680"/>
</dbReference>
<reference evidence="3 4" key="1">
    <citation type="journal article" date="2014" name="Genome Biol.">
        <title>Transcriptome and methylome profiling reveals relics of genome dominance in the mesopolyploid Brassica oleracea.</title>
        <authorList>
            <person name="Parkin I.A."/>
            <person name="Koh C."/>
            <person name="Tang H."/>
            <person name="Robinson S.J."/>
            <person name="Kagale S."/>
            <person name="Clarke W.E."/>
            <person name="Town C.D."/>
            <person name="Nixon J."/>
            <person name="Krishnakumar V."/>
            <person name="Bidwell S.L."/>
            <person name="Denoeud F."/>
            <person name="Belcram H."/>
            <person name="Links M.G."/>
            <person name="Just J."/>
            <person name="Clarke C."/>
            <person name="Bender T."/>
            <person name="Huebert T."/>
            <person name="Mason A.S."/>
            <person name="Pires J.C."/>
            <person name="Barker G."/>
            <person name="Moore J."/>
            <person name="Walley P.G."/>
            <person name="Manoli S."/>
            <person name="Batley J."/>
            <person name="Edwards D."/>
            <person name="Nelson M.N."/>
            <person name="Wang X."/>
            <person name="Paterson A.H."/>
            <person name="King G."/>
            <person name="Bancroft I."/>
            <person name="Chalhoub B."/>
            <person name="Sharpe A.G."/>
        </authorList>
    </citation>
    <scope>NUCLEOTIDE SEQUENCE</scope>
    <source>
        <strain evidence="3 4">cv. TO1000</strain>
    </source>
</reference>
<dbReference type="OMA" id="PTEHANN"/>
<evidence type="ECO:0000313" key="4">
    <source>
        <dbReference type="Proteomes" id="UP000032141"/>
    </source>
</evidence>
<dbReference type="InterPro" id="IPR036514">
    <property type="entry name" value="SGNH_hydro_sf"/>
</dbReference>
<keyword evidence="1" id="KW-0378">Hydrolase</keyword>
<dbReference type="AlphaFoldDB" id="A0A0D3D8Q1"/>
<keyword evidence="2" id="KW-0732">Signal</keyword>
<accession>A0A0D3D8Q1</accession>
<keyword evidence="4" id="KW-1185">Reference proteome</keyword>
<dbReference type="Gene3D" id="3.40.50.1110">
    <property type="entry name" value="SGNH hydrolase"/>
    <property type="match status" value="1"/>
</dbReference>
<feature type="signal peptide" evidence="2">
    <location>
        <begin position="1"/>
        <end position="32"/>
    </location>
</feature>
<dbReference type="PANTHER" id="PTHR45648:SF171">
    <property type="entry name" value="(RAPE) HYPOTHETICAL PROTEIN"/>
    <property type="match status" value="1"/>
</dbReference>
<feature type="chain" id="PRO_5002259366" evidence="2">
    <location>
        <begin position="33"/>
        <end position="98"/>
    </location>
</feature>
<reference evidence="3" key="2">
    <citation type="submission" date="2015-03" db="UniProtKB">
        <authorList>
            <consortium name="EnsemblPlants"/>
        </authorList>
    </citation>
    <scope>IDENTIFICATION</scope>
</reference>
<protein>
    <submittedName>
        <fullName evidence="3">Uncharacterized protein</fullName>
    </submittedName>
</protein>
<dbReference type="Proteomes" id="UP000032141">
    <property type="component" value="Chromosome C7"/>
</dbReference>
<dbReference type="HOGENOM" id="CLU_2336581_0_0_1"/>
<dbReference type="Gramene" id="Bo7g065680.1">
    <property type="protein sequence ID" value="Bo7g065680.1"/>
    <property type="gene ID" value="Bo7g065680"/>
</dbReference>
<organism evidence="3 4">
    <name type="scientific">Brassica oleracea var. oleracea</name>
    <dbReference type="NCBI Taxonomy" id="109376"/>
    <lineage>
        <taxon>Eukaryota</taxon>
        <taxon>Viridiplantae</taxon>
        <taxon>Streptophyta</taxon>
        <taxon>Embryophyta</taxon>
        <taxon>Tracheophyta</taxon>
        <taxon>Spermatophyta</taxon>
        <taxon>Magnoliopsida</taxon>
        <taxon>eudicotyledons</taxon>
        <taxon>Gunneridae</taxon>
        <taxon>Pentapetalae</taxon>
        <taxon>rosids</taxon>
        <taxon>malvids</taxon>
        <taxon>Brassicales</taxon>
        <taxon>Brassicaceae</taxon>
        <taxon>Brassiceae</taxon>
        <taxon>Brassica</taxon>
    </lineage>
</organism>
<dbReference type="InterPro" id="IPR051058">
    <property type="entry name" value="GDSL_Est/Lipase"/>
</dbReference>
<name>A0A0D3D8Q1_BRAOL</name>
<dbReference type="GO" id="GO:0016787">
    <property type="term" value="F:hydrolase activity"/>
    <property type="evidence" value="ECO:0007669"/>
    <property type="project" value="UniProtKB-KW"/>
</dbReference>
<dbReference type="STRING" id="109376.A0A0D3D8Q1"/>